<organism evidence="2 3">
    <name type="scientific">Daphnia pulex</name>
    <name type="common">Water flea</name>
    <dbReference type="NCBI Taxonomy" id="6669"/>
    <lineage>
        <taxon>Eukaryota</taxon>
        <taxon>Metazoa</taxon>
        <taxon>Ecdysozoa</taxon>
        <taxon>Arthropoda</taxon>
        <taxon>Crustacea</taxon>
        <taxon>Branchiopoda</taxon>
        <taxon>Diplostraca</taxon>
        <taxon>Cladocera</taxon>
        <taxon>Anomopoda</taxon>
        <taxon>Daphniidae</taxon>
        <taxon>Daphnia</taxon>
    </lineage>
</organism>
<evidence type="ECO:0000313" key="3">
    <source>
        <dbReference type="Proteomes" id="UP000000305"/>
    </source>
</evidence>
<dbReference type="HOGENOM" id="CLU_461727_0_0_1"/>
<proteinExistence type="predicted"/>
<gene>
    <name evidence="2" type="ORF">DAPPUDRAFT_310518</name>
</gene>
<feature type="transmembrane region" description="Helical" evidence="1">
    <location>
        <begin position="321"/>
        <end position="337"/>
    </location>
</feature>
<name>E9FTW8_DAPPU</name>
<dbReference type="EMBL" id="GL732524">
    <property type="protein sequence ID" value="EFX89440.1"/>
    <property type="molecule type" value="Genomic_DNA"/>
</dbReference>
<dbReference type="KEGG" id="dpx:DAPPUDRAFT_310518"/>
<reference evidence="2 3" key="1">
    <citation type="journal article" date="2011" name="Science">
        <title>The ecoresponsive genome of Daphnia pulex.</title>
        <authorList>
            <person name="Colbourne J.K."/>
            <person name="Pfrender M.E."/>
            <person name="Gilbert D."/>
            <person name="Thomas W.K."/>
            <person name="Tucker A."/>
            <person name="Oakley T.H."/>
            <person name="Tokishita S."/>
            <person name="Aerts A."/>
            <person name="Arnold G.J."/>
            <person name="Basu M.K."/>
            <person name="Bauer D.J."/>
            <person name="Caceres C.E."/>
            <person name="Carmel L."/>
            <person name="Casola C."/>
            <person name="Choi J.H."/>
            <person name="Detter J.C."/>
            <person name="Dong Q."/>
            <person name="Dusheyko S."/>
            <person name="Eads B.D."/>
            <person name="Frohlich T."/>
            <person name="Geiler-Samerotte K.A."/>
            <person name="Gerlach D."/>
            <person name="Hatcher P."/>
            <person name="Jogdeo S."/>
            <person name="Krijgsveld J."/>
            <person name="Kriventseva E.V."/>
            <person name="Kultz D."/>
            <person name="Laforsch C."/>
            <person name="Lindquist E."/>
            <person name="Lopez J."/>
            <person name="Manak J.R."/>
            <person name="Muller J."/>
            <person name="Pangilinan J."/>
            <person name="Patwardhan R.P."/>
            <person name="Pitluck S."/>
            <person name="Pritham E.J."/>
            <person name="Rechtsteiner A."/>
            <person name="Rho M."/>
            <person name="Rogozin I.B."/>
            <person name="Sakarya O."/>
            <person name="Salamov A."/>
            <person name="Schaack S."/>
            <person name="Shapiro H."/>
            <person name="Shiga Y."/>
            <person name="Skalitzky C."/>
            <person name="Smith Z."/>
            <person name="Souvorov A."/>
            <person name="Sung W."/>
            <person name="Tang Z."/>
            <person name="Tsuchiya D."/>
            <person name="Tu H."/>
            <person name="Vos H."/>
            <person name="Wang M."/>
            <person name="Wolf Y.I."/>
            <person name="Yamagata H."/>
            <person name="Yamada T."/>
            <person name="Ye Y."/>
            <person name="Shaw J.R."/>
            <person name="Andrews J."/>
            <person name="Crease T.J."/>
            <person name="Tang H."/>
            <person name="Lucas S.M."/>
            <person name="Robertson H.M."/>
            <person name="Bork P."/>
            <person name="Koonin E.V."/>
            <person name="Zdobnov E.M."/>
            <person name="Grigoriev I.V."/>
            <person name="Lynch M."/>
            <person name="Boore J.L."/>
        </authorList>
    </citation>
    <scope>NUCLEOTIDE SEQUENCE [LARGE SCALE GENOMIC DNA]</scope>
</reference>
<dbReference type="PhylomeDB" id="E9FTW8"/>
<dbReference type="AlphaFoldDB" id="E9FTW8"/>
<accession>E9FTW8</accession>
<evidence type="ECO:0000256" key="1">
    <source>
        <dbReference type="SAM" id="Phobius"/>
    </source>
</evidence>
<keyword evidence="1" id="KW-1133">Transmembrane helix</keyword>
<evidence type="ECO:0000313" key="2">
    <source>
        <dbReference type="EMBL" id="EFX89440.1"/>
    </source>
</evidence>
<dbReference type="Proteomes" id="UP000000305">
    <property type="component" value="Unassembled WGS sequence"/>
</dbReference>
<keyword evidence="1" id="KW-0812">Transmembrane</keyword>
<sequence>MAAATSNAKAAIIRKTNCEKTLILEGCPTTPDETDNCQQAAHGDNDDTNLKEHGVFIFGRIYFTITVNKYHCCKCYHCNSYKLAKTHSNPQQHIPAEGKTSFQVLPSRSKVTLIFKLNVSCSAEEVGPIPTIDVNLQKDRPVCFEGHGNHFVKRVTWCRGWVRKGRLIIKQVQYSQGLGGEGEKKIRIKGERKGYRHQLGVHHRHGNNSCELHVPTGFFIALPARNNCCYLMPMFKYIICLFNYGVVLLLGVVSLMAGSTTGVPCFLHQPHHQLDCSSLNQFAVMVNYNVVLLSAVVSLMVGSTTSLLMSFGYGYQTAMPTLYYAITTYASAGYYTIKASGNYTTTYDSPSYCTDDLNYRYPSVAASKFCTIKFTIDYGLIISCFDGWVDHWCTDVSFTNPITNWIVHRLTSSQLWTYSNPGNVNLQKEKNVNAIQTSEVTEIITYNRGIVYYTNIDPDCHAASNRYIEAPKYYTIEEYYDVMLLLDVVSLMAGSTTSIPMSPGYGGFQIDNWCFATAEDGDIVMWCWCSDVSWFITPRNLSFLQVNTCSELLPYTINAPECYTTAYAAPNYCTDVLKYYTIKPQPIRNLG</sequence>
<keyword evidence="1" id="KW-0472">Membrane</keyword>
<dbReference type="PANTHER" id="PTHR23263:SF124">
    <property type="entry name" value="SMALL PROLINE-RICH PROTEIN 3"/>
    <property type="match status" value="1"/>
</dbReference>
<protein>
    <submittedName>
        <fullName evidence="2">Uncharacterized protein</fullName>
    </submittedName>
</protein>
<feature type="transmembrane region" description="Helical" evidence="1">
    <location>
        <begin position="241"/>
        <end position="267"/>
    </location>
</feature>
<dbReference type="OrthoDB" id="10607312at2759"/>
<keyword evidence="3" id="KW-1185">Reference proteome</keyword>
<dbReference type="InParanoid" id="E9FTW8"/>
<dbReference type="PANTHER" id="PTHR23263">
    <property type="entry name" value="SMALL PROLINE-RICH PROTEIN"/>
    <property type="match status" value="1"/>
</dbReference>